<protein>
    <submittedName>
        <fullName evidence="1">Ferredoxin, 2Fe-2s</fullName>
    </submittedName>
</protein>
<keyword evidence="2" id="KW-1185">Reference proteome</keyword>
<dbReference type="Pfam" id="PF01257">
    <property type="entry name" value="2Fe-2S_thioredx"/>
    <property type="match status" value="1"/>
</dbReference>
<dbReference type="KEGG" id="nti:DNFV4_02637"/>
<evidence type="ECO:0000313" key="2">
    <source>
        <dbReference type="Proteomes" id="UP001179121"/>
    </source>
</evidence>
<organism evidence="1 2">
    <name type="scientific">Nitrospira tepida</name>
    <dbReference type="NCBI Taxonomy" id="2973512"/>
    <lineage>
        <taxon>Bacteria</taxon>
        <taxon>Pseudomonadati</taxon>
        <taxon>Nitrospirota</taxon>
        <taxon>Nitrospiria</taxon>
        <taxon>Nitrospirales</taxon>
        <taxon>Nitrospiraceae</taxon>
        <taxon>Nitrospira</taxon>
    </lineage>
</organism>
<dbReference type="Gene3D" id="3.40.30.10">
    <property type="entry name" value="Glutaredoxin"/>
    <property type="match status" value="1"/>
</dbReference>
<dbReference type="EMBL" id="OX365700">
    <property type="protein sequence ID" value="CAI4032209.1"/>
    <property type="molecule type" value="Genomic_DNA"/>
</dbReference>
<dbReference type="AlphaFoldDB" id="A0AA86TCR3"/>
<evidence type="ECO:0000313" key="1">
    <source>
        <dbReference type="EMBL" id="CAI4032209.1"/>
    </source>
</evidence>
<dbReference type="Proteomes" id="UP001179121">
    <property type="component" value="Chromosome"/>
</dbReference>
<dbReference type="SUPFAM" id="SSF52833">
    <property type="entry name" value="Thioredoxin-like"/>
    <property type="match status" value="1"/>
</dbReference>
<proteinExistence type="predicted"/>
<name>A0AA86TCR3_9BACT</name>
<dbReference type="InterPro" id="IPR036249">
    <property type="entry name" value="Thioredoxin-like_sf"/>
</dbReference>
<dbReference type="CDD" id="cd02980">
    <property type="entry name" value="TRX_Fd_family"/>
    <property type="match status" value="1"/>
</dbReference>
<sequence>MVAQLGSTGGCSVESFHGEKGRRMPKPKYHILVCANTRPPGHPKPSCGSAGSQQLLMAFNMGLMQRGIQPGEVLVTGTGCLGPCEQGPTVVVYPTGTWYAKVTEADVTAILDEHIVKGQPVEKLRPDSVWN</sequence>
<gene>
    <name evidence="1" type="ORF">DNFV4_02637</name>
</gene>
<reference evidence="1" key="1">
    <citation type="submission" date="2022-10" db="EMBL/GenBank/DDBJ databases">
        <authorList>
            <person name="Koch H."/>
        </authorList>
    </citation>
    <scope>NUCLEOTIDE SEQUENCE</scope>
    <source>
        <strain evidence="1">DNF</strain>
    </source>
</reference>
<accession>A0AA86TCR3</accession>